<dbReference type="Proteomes" id="UP000026960">
    <property type="component" value="Chromosome 4"/>
</dbReference>
<dbReference type="PaxDb" id="65489-OBART04G05630.1"/>
<reference evidence="1" key="1">
    <citation type="journal article" date="2009" name="Rice">
        <title>De Novo Next Generation Sequencing of Plant Genomes.</title>
        <authorList>
            <person name="Rounsley S."/>
            <person name="Marri P.R."/>
            <person name="Yu Y."/>
            <person name="He R."/>
            <person name="Sisneros N."/>
            <person name="Goicoechea J.L."/>
            <person name="Lee S.J."/>
            <person name="Angelova A."/>
            <person name="Kudrna D."/>
            <person name="Luo M."/>
            <person name="Affourtit J."/>
            <person name="Desany B."/>
            <person name="Knight J."/>
            <person name="Niazi F."/>
            <person name="Egholm M."/>
            <person name="Wing R.A."/>
        </authorList>
    </citation>
    <scope>NUCLEOTIDE SEQUENCE [LARGE SCALE GENOMIC DNA]</scope>
    <source>
        <strain evidence="1">cv. IRGC 105608</strain>
    </source>
</reference>
<sequence length="175" mass="19281">MTEPVLVIASSVVVEKVLCEAMGRESHHALEHELPEVGNMQEGTRESATMVVWYANAGRRWRWRKMRLAHRWHCGRLPAPRRPDTGVEGRIWQPPHHLHVVTLLPCSQALNASLPPLAVARGRLTPRGGQSRMGGCRVCSVASPRHHRIAPDLVGAVGFDAVTLGEGKAQRPPSL</sequence>
<keyword evidence="2" id="KW-1185">Reference proteome</keyword>
<proteinExistence type="predicted"/>
<name>A0A0D3FTI8_9ORYZ</name>
<evidence type="ECO:0000313" key="2">
    <source>
        <dbReference type="Proteomes" id="UP000026960"/>
    </source>
</evidence>
<dbReference type="Gramene" id="OBART04G05630.1">
    <property type="protein sequence ID" value="OBART04G05630.1"/>
    <property type="gene ID" value="OBART04G05630"/>
</dbReference>
<dbReference type="HOGENOM" id="CLU_1534848_0_0_1"/>
<accession>A0A0D3FTI8</accession>
<dbReference type="EnsemblPlants" id="OBART04G05630.1">
    <property type="protein sequence ID" value="OBART04G05630.1"/>
    <property type="gene ID" value="OBART04G05630"/>
</dbReference>
<organism evidence="1">
    <name type="scientific">Oryza barthii</name>
    <dbReference type="NCBI Taxonomy" id="65489"/>
    <lineage>
        <taxon>Eukaryota</taxon>
        <taxon>Viridiplantae</taxon>
        <taxon>Streptophyta</taxon>
        <taxon>Embryophyta</taxon>
        <taxon>Tracheophyta</taxon>
        <taxon>Spermatophyta</taxon>
        <taxon>Magnoliopsida</taxon>
        <taxon>Liliopsida</taxon>
        <taxon>Poales</taxon>
        <taxon>Poaceae</taxon>
        <taxon>BOP clade</taxon>
        <taxon>Oryzoideae</taxon>
        <taxon>Oryzeae</taxon>
        <taxon>Oryzinae</taxon>
        <taxon>Oryza</taxon>
    </lineage>
</organism>
<protein>
    <submittedName>
        <fullName evidence="1">Uncharacterized protein</fullName>
    </submittedName>
</protein>
<evidence type="ECO:0000313" key="1">
    <source>
        <dbReference type="EnsemblPlants" id="OBART04G05630.1"/>
    </source>
</evidence>
<reference evidence="1" key="2">
    <citation type="submission" date="2015-03" db="UniProtKB">
        <authorList>
            <consortium name="EnsemblPlants"/>
        </authorList>
    </citation>
    <scope>IDENTIFICATION</scope>
</reference>
<dbReference type="AlphaFoldDB" id="A0A0D3FTI8"/>